<comment type="caution">
    <text evidence="1">The sequence shown here is derived from an EMBL/GenBank/DDBJ whole genome shotgun (WGS) entry which is preliminary data.</text>
</comment>
<accession>A0ACC7P4L9</accession>
<name>A0ACC7P4L9_9BACL</name>
<dbReference type="EC" id="3.-.-.-" evidence="1"/>
<keyword evidence="2" id="KW-1185">Reference proteome</keyword>
<organism evidence="1 2">
    <name type="scientific">Paenibacillus mesotrionivorans</name>
    <dbReference type="NCBI Taxonomy" id="3160968"/>
    <lineage>
        <taxon>Bacteria</taxon>
        <taxon>Bacillati</taxon>
        <taxon>Bacillota</taxon>
        <taxon>Bacilli</taxon>
        <taxon>Bacillales</taxon>
        <taxon>Paenibacillaceae</taxon>
        <taxon>Paenibacillus</taxon>
    </lineage>
</organism>
<keyword evidence="1" id="KW-0378">Hydrolase</keyword>
<proteinExistence type="predicted"/>
<gene>
    <name evidence="1" type="ORF">ACI1P1_27215</name>
</gene>
<sequence>MADSALLLIDIQNDYFPGGKWVLQGPEEAAAKAVLVLEDYRRRGLPVFHIRHESLQPGAAFFLPGTPGADIHPRVAPVGGERVLLKHVPNAFSGTGLHEELQSAGIKHLTVCGMMTHMCIDTSVRASRDYGYTVTLLEDACATRDLEWQGERLPADTVQKTMLAALNGTFARIMRVEPFLETGL</sequence>
<evidence type="ECO:0000313" key="1">
    <source>
        <dbReference type="EMBL" id="MFM9331993.1"/>
    </source>
</evidence>
<protein>
    <submittedName>
        <fullName evidence="1">Cysteine hydrolase family protein</fullName>
        <ecNumber evidence="1">3.-.-.-</ecNumber>
    </submittedName>
</protein>
<evidence type="ECO:0000313" key="2">
    <source>
        <dbReference type="Proteomes" id="UP001631969"/>
    </source>
</evidence>
<dbReference type="Proteomes" id="UP001631969">
    <property type="component" value="Unassembled WGS sequence"/>
</dbReference>
<dbReference type="EMBL" id="JBJURJ010000024">
    <property type="protein sequence ID" value="MFM9331993.1"/>
    <property type="molecule type" value="Genomic_DNA"/>
</dbReference>
<reference evidence="1" key="1">
    <citation type="submission" date="2024-12" db="EMBL/GenBank/DDBJ databases">
        <authorList>
            <person name="Wu N."/>
        </authorList>
    </citation>
    <scope>NUCLEOTIDE SEQUENCE</scope>
    <source>
        <strain evidence="1">P15</strain>
    </source>
</reference>